<proteinExistence type="predicted"/>
<dbReference type="InterPro" id="IPR002591">
    <property type="entry name" value="Phosphodiest/P_Trfase"/>
</dbReference>
<feature type="chain" id="PRO_5045409158" evidence="1">
    <location>
        <begin position="24"/>
        <end position="443"/>
    </location>
</feature>
<keyword evidence="3" id="KW-1185">Reference proteome</keyword>
<evidence type="ECO:0000313" key="2">
    <source>
        <dbReference type="EMBL" id="MDP1028780.1"/>
    </source>
</evidence>
<evidence type="ECO:0000256" key="1">
    <source>
        <dbReference type="SAM" id="SignalP"/>
    </source>
</evidence>
<keyword evidence="1" id="KW-0732">Signal</keyword>
<organism evidence="2 3">
    <name type="scientific">Sphingomonas aurea</name>
    <dbReference type="NCBI Taxonomy" id="3063994"/>
    <lineage>
        <taxon>Bacteria</taxon>
        <taxon>Pseudomonadati</taxon>
        <taxon>Pseudomonadota</taxon>
        <taxon>Alphaproteobacteria</taxon>
        <taxon>Sphingomonadales</taxon>
        <taxon>Sphingomonadaceae</taxon>
        <taxon>Sphingomonas</taxon>
    </lineage>
</organism>
<dbReference type="EMBL" id="JAUUDS010000014">
    <property type="protein sequence ID" value="MDP1028780.1"/>
    <property type="molecule type" value="Genomic_DNA"/>
</dbReference>
<evidence type="ECO:0000313" key="3">
    <source>
        <dbReference type="Proteomes" id="UP001230685"/>
    </source>
</evidence>
<dbReference type="Pfam" id="PF01663">
    <property type="entry name" value="Phosphodiest"/>
    <property type="match status" value="1"/>
</dbReference>
<dbReference type="Proteomes" id="UP001230685">
    <property type="component" value="Unassembled WGS sequence"/>
</dbReference>
<reference evidence="2 3" key="1">
    <citation type="submission" date="2023-07" db="EMBL/GenBank/DDBJ databases">
        <authorList>
            <person name="Kim M.K."/>
        </authorList>
    </citation>
    <scope>NUCLEOTIDE SEQUENCE [LARGE SCALE GENOMIC DNA]</scope>
    <source>
        <strain evidence="2 3">KR1UV-12</strain>
    </source>
</reference>
<name>A0ABT9EP82_9SPHN</name>
<dbReference type="Gene3D" id="3.40.720.10">
    <property type="entry name" value="Alkaline Phosphatase, subunit A"/>
    <property type="match status" value="1"/>
</dbReference>
<comment type="caution">
    <text evidence="2">The sequence shown here is derived from an EMBL/GenBank/DDBJ whole genome shotgun (WGS) entry which is preliminary data.</text>
</comment>
<dbReference type="PANTHER" id="PTHR10151">
    <property type="entry name" value="ECTONUCLEOTIDE PYROPHOSPHATASE/PHOSPHODIESTERASE"/>
    <property type="match status" value="1"/>
</dbReference>
<dbReference type="InterPro" id="IPR017850">
    <property type="entry name" value="Alkaline_phosphatase_core_sf"/>
</dbReference>
<gene>
    <name evidence="2" type="ORF">Q5H91_16275</name>
</gene>
<accession>A0ABT9EP82</accession>
<sequence length="443" mass="45960">MKAIALTLAAFLTATASPTTAHASPVLLISLDGLRPGDVTQARTRGLALPHLTALAAEGAHAEGVVGVLPTLTYPSHTTLITGVSPAKHGISNNLTFDPEQKNQTGWYWYAADIRVPTLWQAAHAAGLRTANIHWPVSVGATGIDENLPQIWRTGTADDAKLLTALATPGLVARLEKQVGAPYPQGIDESVAGDAQRVRFASALLAEKPQLTTVYLAGIDHAEHADGPGSPGANAAIQATDALVGQLVKAARAAMPDVTVVLVSDHGFSAVSTDINLFRPFIEAGLITLDAKGKVASWQAMPWLAGGTAAIRLARPDDAALLARTRALLATMAADPRYHIARILDRAELAKAGGASEASFFVAFRPGAQTGRDPAAAIEAPAVYKGMHGYLPSDPAMRSTLIVAGPGIAPGRDLGVVDMRAIAPAIARRLGAKLPDAEVAPAF</sequence>
<dbReference type="RefSeq" id="WP_305174487.1">
    <property type="nucleotide sequence ID" value="NZ_JAUUDS010000014.1"/>
</dbReference>
<protein>
    <submittedName>
        <fullName evidence="2">Ectonucleotide pyrophosphatase/phosphodiesterase</fullName>
    </submittedName>
</protein>
<dbReference type="SUPFAM" id="SSF53649">
    <property type="entry name" value="Alkaline phosphatase-like"/>
    <property type="match status" value="1"/>
</dbReference>
<dbReference type="CDD" id="cd16018">
    <property type="entry name" value="Enpp"/>
    <property type="match status" value="1"/>
</dbReference>
<feature type="signal peptide" evidence="1">
    <location>
        <begin position="1"/>
        <end position="23"/>
    </location>
</feature>
<dbReference type="PANTHER" id="PTHR10151:SF120">
    <property type="entry name" value="BIS(5'-ADENOSYL)-TRIPHOSPHATASE"/>
    <property type="match status" value="1"/>
</dbReference>